<sequence length="98" mass="11268">MLAILKEWLSLNEKKLEGLGIKLDDLTHSVESSPDPSLRVDHISNSSMGRITVWSSKKVDIEVVDFNTGDTKLYEQKEINDDMPNFDLLLEQYIKEMQ</sequence>
<evidence type="ECO:0000313" key="1">
    <source>
        <dbReference type="EMBL" id="CAH2715091.1"/>
    </source>
</evidence>
<evidence type="ECO:0000313" key="2">
    <source>
        <dbReference type="Proteomes" id="UP000838308"/>
    </source>
</evidence>
<organism evidence="1 2">
    <name type="scientific">Neobacillus rhizosphaerae</name>
    <dbReference type="NCBI Taxonomy" id="2880965"/>
    <lineage>
        <taxon>Bacteria</taxon>
        <taxon>Bacillati</taxon>
        <taxon>Bacillota</taxon>
        <taxon>Bacilli</taxon>
        <taxon>Bacillales</taxon>
        <taxon>Bacillaceae</taxon>
        <taxon>Neobacillus</taxon>
    </lineage>
</organism>
<dbReference type="Proteomes" id="UP000838308">
    <property type="component" value="Unassembled WGS sequence"/>
</dbReference>
<keyword evidence="2" id="KW-1185">Reference proteome</keyword>
<reference evidence="1" key="1">
    <citation type="submission" date="2022-04" db="EMBL/GenBank/DDBJ databases">
        <authorList>
            <person name="Criscuolo A."/>
        </authorList>
    </citation>
    <scope>NUCLEOTIDE SEQUENCE</scope>
    <source>
        <strain evidence="1">CIP111895</strain>
    </source>
</reference>
<dbReference type="Pfam" id="PF24689">
    <property type="entry name" value="TriTu"/>
    <property type="match status" value="1"/>
</dbReference>
<comment type="caution">
    <text evidence="1">The sequence shown here is derived from an EMBL/GenBank/DDBJ whole genome shotgun (WGS) entry which is preliminary data.</text>
</comment>
<gene>
    <name evidence="1" type="ORF">BACCIP111895_02275</name>
</gene>
<proteinExistence type="predicted"/>
<protein>
    <submittedName>
        <fullName evidence="1">Uncharacterized protein</fullName>
    </submittedName>
</protein>
<dbReference type="EMBL" id="CALBWS010000013">
    <property type="protein sequence ID" value="CAH2715091.1"/>
    <property type="molecule type" value="Genomic_DNA"/>
</dbReference>
<dbReference type="RefSeq" id="WP_248735391.1">
    <property type="nucleotide sequence ID" value="NZ_CALBWS010000013.1"/>
</dbReference>
<dbReference type="InterPro" id="IPR057062">
    <property type="entry name" value="TriTu"/>
</dbReference>
<name>A0ABN8KNG1_9BACI</name>
<accession>A0ABN8KNG1</accession>